<keyword evidence="3" id="KW-1185">Reference proteome</keyword>
<proteinExistence type="predicted"/>
<evidence type="ECO:0000313" key="3">
    <source>
        <dbReference type="Proteomes" id="UP000194664"/>
    </source>
</evidence>
<dbReference type="RefSeq" id="WP_086451665.1">
    <property type="nucleotide sequence ID" value="NZ_MSPP01000003.1"/>
</dbReference>
<evidence type="ECO:0008006" key="4">
    <source>
        <dbReference type="Google" id="ProtNLM"/>
    </source>
</evidence>
<accession>A0A251WXH8</accession>
<feature type="signal peptide" evidence="1">
    <location>
        <begin position="1"/>
        <end position="16"/>
    </location>
</feature>
<name>A0A251WXH8_9RHOB</name>
<dbReference type="Proteomes" id="UP000194664">
    <property type="component" value="Unassembled WGS sequence"/>
</dbReference>
<organism evidence="2 3">
    <name type="scientific">Marivivens niveibacter</name>
    <dbReference type="NCBI Taxonomy" id="1930667"/>
    <lineage>
        <taxon>Bacteria</taxon>
        <taxon>Pseudomonadati</taxon>
        <taxon>Pseudomonadota</taxon>
        <taxon>Alphaproteobacteria</taxon>
        <taxon>Rhodobacterales</taxon>
        <taxon>Paracoccaceae</taxon>
        <taxon>Marivivens group</taxon>
        <taxon>Marivivens</taxon>
    </lineage>
</organism>
<feature type="chain" id="PRO_5012829394" description="DUF3035 domain-containing protein" evidence="1">
    <location>
        <begin position="17"/>
        <end position="73"/>
    </location>
</feature>
<dbReference type="PROSITE" id="PS51257">
    <property type="entry name" value="PROKAR_LIPOPROTEIN"/>
    <property type="match status" value="1"/>
</dbReference>
<comment type="caution">
    <text evidence="2">The sequence shown here is derived from an EMBL/GenBank/DDBJ whole genome shotgun (WGS) entry which is preliminary data.</text>
</comment>
<sequence>MRIFLLLSCLSLTACADFPQLDALNDSIVVPDYPSFIPFDQISTPTDTTAATTLEQRAANLRARAAALRNTTP</sequence>
<evidence type="ECO:0000313" key="2">
    <source>
        <dbReference type="EMBL" id="OUD09189.1"/>
    </source>
</evidence>
<dbReference type="EMBL" id="MSPP01000003">
    <property type="protein sequence ID" value="OUD09189.1"/>
    <property type="molecule type" value="Genomic_DNA"/>
</dbReference>
<protein>
    <recommendedName>
        <fullName evidence="4">DUF3035 domain-containing protein</fullName>
    </recommendedName>
</protein>
<dbReference type="AlphaFoldDB" id="A0A251WXH8"/>
<keyword evidence="1" id="KW-0732">Signal</keyword>
<gene>
    <name evidence="2" type="ORF">BVC71_10835</name>
</gene>
<evidence type="ECO:0000256" key="1">
    <source>
        <dbReference type="SAM" id="SignalP"/>
    </source>
</evidence>
<reference evidence="2 3" key="1">
    <citation type="submission" date="2016-12" db="EMBL/GenBank/DDBJ databases">
        <title>The draft genome sequence of HSLHS2.</title>
        <authorList>
            <person name="Hu D."/>
            <person name="Wang L."/>
            <person name="Shao Z."/>
        </authorList>
    </citation>
    <scope>NUCLEOTIDE SEQUENCE [LARGE SCALE GENOMIC DNA]</scope>
    <source>
        <strain evidence="2">MCCC 1A06712</strain>
    </source>
</reference>